<keyword evidence="4" id="KW-0653">Protein transport</keyword>
<dbReference type="Pfam" id="PF19566">
    <property type="entry name" value="Snx8_BAR_dom"/>
    <property type="match status" value="1"/>
</dbReference>
<accession>A0AAN9BVK8</accession>
<dbReference type="GO" id="GO:0006886">
    <property type="term" value="P:intracellular protein transport"/>
    <property type="evidence" value="ECO:0007669"/>
    <property type="project" value="TreeGrafter"/>
</dbReference>
<comment type="caution">
    <text evidence="8">The sequence shown here is derived from an EMBL/GenBank/DDBJ whole genome shotgun (WGS) entry which is preliminary data.</text>
</comment>
<name>A0AAN9BVK8_9CAEN</name>
<dbReference type="EMBL" id="JBAMIC010000002">
    <property type="protein sequence ID" value="KAK7112125.1"/>
    <property type="molecule type" value="Genomic_DNA"/>
</dbReference>
<comment type="subcellular location">
    <subcellularLocation>
        <location evidence="1">Membrane</location>
        <topology evidence="1">Peripheral membrane protein</topology>
        <orientation evidence="1">Cytoplasmic side</orientation>
    </subcellularLocation>
</comment>
<dbReference type="PANTHER" id="PTHR46571">
    <property type="entry name" value="SORTING NEXIN-8"/>
    <property type="match status" value="1"/>
</dbReference>
<dbReference type="GO" id="GO:0005829">
    <property type="term" value="C:cytosol"/>
    <property type="evidence" value="ECO:0007669"/>
    <property type="project" value="GOC"/>
</dbReference>
<evidence type="ECO:0000256" key="6">
    <source>
        <dbReference type="SAM" id="MobiDB-lite"/>
    </source>
</evidence>
<dbReference type="InterPro" id="IPR001683">
    <property type="entry name" value="PX_dom"/>
</dbReference>
<dbReference type="PANTHER" id="PTHR46571:SF1">
    <property type="entry name" value="SORTING NEXIN-8"/>
    <property type="match status" value="1"/>
</dbReference>
<dbReference type="CDD" id="cd07597">
    <property type="entry name" value="BAR_SNX8"/>
    <property type="match status" value="1"/>
</dbReference>
<evidence type="ECO:0000256" key="4">
    <source>
        <dbReference type="ARBA" id="ARBA00022927"/>
    </source>
</evidence>
<gene>
    <name evidence="8" type="ORF">V1264_011628</name>
</gene>
<feature type="domain" description="PX" evidence="7">
    <location>
        <begin position="131"/>
        <end position="243"/>
    </location>
</feature>
<protein>
    <recommendedName>
        <fullName evidence="7">PX domain-containing protein</fullName>
    </recommendedName>
</protein>
<dbReference type="Pfam" id="PF00787">
    <property type="entry name" value="PX"/>
    <property type="match status" value="1"/>
</dbReference>
<dbReference type="SUPFAM" id="SSF103657">
    <property type="entry name" value="BAR/IMD domain-like"/>
    <property type="match status" value="1"/>
</dbReference>
<dbReference type="InterPro" id="IPR035704">
    <property type="entry name" value="SNX8/Mvp1_PX"/>
</dbReference>
<evidence type="ECO:0000313" key="9">
    <source>
        <dbReference type="Proteomes" id="UP001374579"/>
    </source>
</evidence>
<dbReference type="InterPro" id="IPR028662">
    <property type="entry name" value="SNX8/Mvp1"/>
</dbReference>
<dbReference type="GO" id="GO:0034498">
    <property type="term" value="P:early endosome to Golgi transport"/>
    <property type="evidence" value="ECO:0007669"/>
    <property type="project" value="TreeGrafter"/>
</dbReference>
<dbReference type="InterPro" id="IPR027267">
    <property type="entry name" value="AH/BAR_dom_sf"/>
</dbReference>
<dbReference type="AlphaFoldDB" id="A0AAN9BVK8"/>
<dbReference type="Proteomes" id="UP001374579">
    <property type="component" value="Unassembled WGS sequence"/>
</dbReference>
<evidence type="ECO:0000313" key="8">
    <source>
        <dbReference type="EMBL" id="KAK7112125.1"/>
    </source>
</evidence>
<dbReference type="InterPro" id="IPR011992">
    <property type="entry name" value="EF-hand-dom_pair"/>
</dbReference>
<sequence>MSTDLAFGSVPPFYREVYDIVCPNQEQVDRDLFVQILVRSSLPKPVIMQIWDAVDTTAGFMTRNGLYKALALTALAQQGKSINEKLLETFSGQELPRPNLGDLSDMKAASVRLRRERTPNVLGYSFSDLCELDNIKVELVPEKKGLILKHVEYEITSQRFKSTVLRRYNDFAALQEMVMMRFPYRILPRLPPKKMLGDLFSANREFIEQRKKALKRYINIMARHPQISDDKLLKFFLTFSGNDTQHKIKEQFRGIPDEFMTSNMASKAKDLVPMDTQTQLGNSREHIRMLTETVSRMKDIAERMVIRSTGFATDMLMFGRQLSAMSSDNTPLTAWATGTNDTWPQLQKGFKHLSVEYATLSDRSTQAAIDLEDGVVEKLSLFLDILVAYRDLCERHEKGLLNEHQRAIQKMGQYKKKKMSATVQTGAGEGAVEQLEQRILEQEGQIANMENRNYYSLHCLQMETQLVYAHLDIFYDVLSRMAEVEAHANSQLSKTWSEVKPIVDTLVSQDGAPSSPTRTSPIGSPTNNNHMGISI</sequence>
<dbReference type="Gene3D" id="3.30.1520.10">
    <property type="entry name" value="Phox-like domain"/>
    <property type="match status" value="1"/>
</dbReference>
<evidence type="ECO:0000256" key="3">
    <source>
        <dbReference type="ARBA" id="ARBA00022448"/>
    </source>
</evidence>
<dbReference type="SUPFAM" id="SSF47473">
    <property type="entry name" value="EF-hand"/>
    <property type="match status" value="1"/>
</dbReference>
<evidence type="ECO:0000256" key="2">
    <source>
        <dbReference type="ARBA" id="ARBA00010883"/>
    </source>
</evidence>
<feature type="region of interest" description="Disordered" evidence="6">
    <location>
        <begin position="507"/>
        <end position="535"/>
    </location>
</feature>
<dbReference type="GO" id="GO:0035091">
    <property type="term" value="F:phosphatidylinositol binding"/>
    <property type="evidence" value="ECO:0007669"/>
    <property type="project" value="InterPro"/>
</dbReference>
<keyword evidence="3" id="KW-0813">Transport</keyword>
<dbReference type="GO" id="GO:0031901">
    <property type="term" value="C:early endosome membrane"/>
    <property type="evidence" value="ECO:0007669"/>
    <property type="project" value="TreeGrafter"/>
</dbReference>
<dbReference type="SUPFAM" id="SSF64268">
    <property type="entry name" value="PX domain"/>
    <property type="match status" value="1"/>
</dbReference>
<dbReference type="InterPro" id="IPR045734">
    <property type="entry name" value="Snx8_BAR_dom"/>
</dbReference>
<reference evidence="8 9" key="1">
    <citation type="submission" date="2024-02" db="EMBL/GenBank/DDBJ databases">
        <title>Chromosome-scale genome assembly of the rough periwinkle Littorina saxatilis.</title>
        <authorList>
            <person name="De Jode A."/>
            <person name="Faria R."/>
            <person name="Formenti G."/>
            <person name="Sims Y."/>
            <person name="Smith T.P."/>
            <person name="Tracey A."/>
            <person name="Wood J.M.D."/>
            <person name="Zagrodzka Z.B."/>
            <person name="Johannesson K."/>
            <person name="Butlin R.K."/>
            <person name="Leder E.H."/>
        </authorList>
    </citation>
    <scope>NUCLEOTIDE SEQUENCE [LARGE SCALE GENOMIC DNA]</scope>
    <source>
        <strain evidence="8">Snail1</strain>
        <tissue evidence="8">Muscle</tissue>
    </source>
</reference>
<keyword evidence="5" id="KW-0472">Membrane</keyword>
<dbReference type="SMART" id="SM00312">
    <property type="entry name" value="PX"/>
    <property type="match status" value="1"/>
</dbReference>
<dbReference type="Gene3D" id="1.10.238.10">
    <property type="entry name" value="EF-hand"/>
    <property type="match status" value="1"/>
</dbReference>
<dbReference type="PROSITE" id="PS50195">
    <property type="entry name" value="PX"/>
    <property type="match status" value="1"/>
</dbReference>
<comment type="similarity">
    <text evidence="2">Belongs to the sorting nexin family.</text>
</comment>
<evidence type="ECO:0000259" key="7">
    <source>
        <dbReference type="PROSITE" id="PS50195"/>
    </source>
</evidence>
<dbReference type="InterPro" id="IPR036871">
    <property type="entry name" value="PX_dom_sf"/>
</dbReference>
<evidence type="ECO:0000256" key="1">
    <source>
        <dbReference type="ARBA" id="ARBA00004287"/>
    </source>
</evidence>
<proteinExistence type="inferred from homology"/>
<organism evidence="8 9">
    <name type="scientific">Littorina saxatilis</name>
    <dbReference type="NCBI Taxonomy" id="31220"/>
    <lineage>
        <taxon>Eukaryota</taxon>
        <taxon>Metazoa</taxon>
        <taxon>Spiralia</taxon>
        <taxon>Lophotrochozoa</taxon>
        <taxon>Mollusca</taxon>
        <taxon>Gastropoda</taxon>
        <taxon>Caenogastropoda</taxon>
        <taxon>Littorinimorpha</taxon>
        <taxon>Littorinoidea</taxon>
        <taxon>Littorinidae</taxon>
        <taxon>Littorina</taxon>
    </lineage>
</organism>
<evidence type="ECO:0000256" key="5">
    <source>
        <dbReference type="ARBA" id="ARBA00023136"/>
    </source>
</evidence>
<dbReference type="CDD" id="cd06866">
    <property type="entry name" value="PX_SNX8_Mvp1p_like"/>
    <property type="match status" value="1"/>
</dbReference>
<keyword evidence="9" id="KW-1185">Reference proteome</keyword>